<evidence type="ECO:0000256" key="1">
    <source>
        <dbReference type="SAM" id="SignalP"/>
    </source>
</evidence>
<reference evidence="2 3" key="1">
    <citation type="journal article" date="2019" name="Nat. Ecol. Evol.">
        <title>Megaphylogeny resolves global patterns of mushroom evolution.</title>
        <authorList>
            <person name="Varga T."/>
            <person name="Krizsan K."/>
            <person name="Foldi C."/>
            <person name="Dima B."/>
            <person name="Sanchez-Garcia M."/>
            <person name="Sanchez-Ramirez S."/>
            <person name="Szollosi G.J."/>
            <person name="Szarkandi J.G."/>
            <person name="Papp V."/>
            <person name="Albert L."/>
            <person name="Andreopoulos W."/>
            <person name="Angelini C."/>
            <person name="Antonin V."/>
            <person name="Barry K.W."/>
            <person name="Bougher N.L."/>
            <person name="Buchanan P."/>
            <person name="Buyck B."/>
            <person name="Bense V."/>
            <person name="Catcheside P."/>
            <person name="Chovatia M."/>
            <person name="Cooper J."/>
            <person name="Damon W."/>
            <person name="Desjardin D."/>
            <person name="Finy P."/>
            <person name="Geml J."/>
            <person name="Haridas S."/>
            <person name="Hughes K."/>
            <person name="Justo A."/>
            <person name="Karasinski D."/>
            <person name="Kautmanova I."/>
            <person name="Kiss B."/>
            <person name="Kocsube S."/>
            <person name="Kotiranta H."/>
            <person name="LaButti K.M."/>
            <person name="Lechner B.E."/>
            <person name="Liimatainen K."/>
            <person name="Lipzen A."/>
            <person name="Lukacs Z."/>
            <person name="Mihaltcheva S."/>
            <person name="Morgado L.N."/>
            <person name="Niskanen T."/>
            <person name="Noordeloos M.E."/>
            <person name="Ohm R.A."/>
            <person name="Ortiz-Santana B."/>
            <person name="Ovrebo C."/>
            <person name="Racz N."/>
            <person name="Riley R."/>
            <person name="Savchenko A."/>
            <person name="Shiryaev A."/>
            <person name="Soop K."/>
            <person name="Spirin V."/>
            <person name="Szebenyi C."/>
            <person name="Tomsovsky M."/>
            <person name="Tulloss R.E."/>
            <person name="Uehling J."/>
            <person name="Grigoriev I.V."/>
            <person name="Vagvolgyi C."/>
            <person name="Papp T."/>
            <person name="Martin F.M."/>
            <person name="Miettinen O."/>
            <person name="Hibbett D.S."/>
            <person name="Nagy L.G."/>
        </authorList>
    </citation>
    <scope>NUCLEOTIDE SEQUENCE [LARGE SCALE GENOMIC DNA]</scope>
    <source>
        <strain evidence="2 3">CBS 121175</strain>
    </source>
</reference>
<evidence type="ECO:0000313" key="2">
    <source>
        <dbReference type="EMBL" id="TFK30367.1"/>
    </source>
</evidence>
<feature type="chain" id="PRO_5023073894" evidence="1">
    <location>
        <begin position="28"/>
        <end position="291"/>
    </location>
</feature>
<accession>A0A5C3LBY5</accession>
<dbReference type="Proteomes" id="UP000307440">
    <property type="component" value="Unassembled WGS sequence"/>
</dbReference>
<keyword evidence="1" id="KW-0732">Signal</keyword>
<evidence type="ECO:0000313" key="3">
    <source>
        <dbReference type="Proteomes" id="UP000307440"/>
    </source>
</evidence>
<name>A0A5C3LBY5_COPMA</name>
<organism evidence="2 3">
    <name type="scientific">Coprinopsis marcescibilis</name>
    <name type="common">Agaric fungus</name>
    <name type="synonym">Psathyrella marcescibilis</name>
    <dbReference type="NCBI Taxonomy" id="230819"/>
    <lineage>
        <taxon>Eukaryota</taxon>
        <taxon>Fungi</taxon>
        <taxon>Dikarya</taxon>
        <taxon>Basidiomycota</taxon>
        <taxon>Agaricomycotina</taxon>
        <taxon>Agaricomycetes</taxon>
        <taxon>Agaricomycetidae</taxon>
        <taxon>Agaricales</taxon>
        <taxon>Agaricineae</taxon>
        <taxon>Psathyrellaceae</taxon>
        <taxon>Coprinopsis</taxon>
    </lineage>
</organism>
<dbReference type="AlphaFoldDB" id="A0A5C3LBY5"/>
<dbReference type="EMBL" id="ML210146">
    <property type="protein sequence ID" value="TFK30367.1"/>
    <property type="molecule type" value="Genomic_DNA"/>
</dbReference>
<keyword evidence="3" id="KW-1185">Reference proteome</keyword>
<proteinExistence type="predicted"/>
<sequence>MLSNWTKTSWPILYVLVAALMSQLASASPIAQPQRNLQARQPIVPREHNHLHRRQTRLLVASVDGGPVDLNIVDLVDLVHISEVDLQAQTLGTPEYEATLATLEDLQAELANLMRGVATFVEPAAAPQSSAGAITETVTATPVPSITQTELPATESTGIPIFTVSDEPNSVPTIVQIPNDPPAETQRPQVELPSAPVTFATRTVPRSTPTPAASGIVIIGGVPQGLPGGNGGIIPQQDLPRSVVTLRVPTPTGLSENSRGGSASGASCLSPPMRLSAVLAGISAIMFAFVS</sequence>
<protein>
    <submittedName>
        <fullName evidence="2">Uncharacterized protein</fullName>
    </submittedName>
</protein>
<feature type="signal peptide" evidence="1">
    <location>
        <begin position="1"/>
        <end position="27"/>
    </location>
</feature>
<gene>
    <name evidence="2" type="ORF">FA15DRAFT_662321</name>
</gene>